<dbReference type="EMBL" id="MCFF01000008">
    <property type="protein sequence ID" value="ORZ24830.1"/>
    <property type="molecule type" value="Genomic_DNA"/>
</dbReference>
<dbReference type="InParanoid" id="A0A1Y2GUR5"/>
<protein>
    <recommendedName>
        <fullName evidence="4">F-box domain-containing protein</fullName>
    </recommendedName>
</protein>
<feature type="compositionally biased region" description="Basic and acidic residues" evidence="1">
    <location>
        <begin position="1"/>
        <end position="10"/>
    </location>
</feature>
<dbReference type="OrthoDB" id="10681033at2759"/>
<sequence>MQLQAERDYFVHGGIGGGSSSSSSSSSSPSCSPPKESPLSLIKVNNLKKPRTKAREEKEKRKASDVDTASAVSSSVASAIPLGQPSHNLNGDINVTIDIDVNVNRDINPRKNATDISKTDTLCNCQETEQNSIKAEAMVETQSNHLHTEPMDSESTSADLAPQLPSSLQPASSFLSLYPLAIPAPPPAPTASSAISKHVHATITGHTKSVSRHQEQNSVRSPQKNVPAMDTSISYSSCKTIPVSSLIPVSAGAAASTILLSTREDVSSSIHGYVPSGSLSILATDRLSQLPWELLFHIFCLLDAFDLSCVAQVVAPQQTVGKYMFMYTGIRAHCIYASLLAPIKVQVSLDFNFCIQGESCGFATIDFPLISLSNSCYACLPHTFSLFMLLCY</sequence>
<keyword evidence="3" id="KW-1185">Reference proteome</keyword>
<comment type="caution">
    <text evidence="2">The sequence shown here is derived from an EMBL/GenBank/DDBJ whole genome shotgun (WGS) entry which is preliminary data.</text>
</comment>
<dbReference type="Proteomes" id="UP000193648">
    <property type="component" value="Unassembled WGS sequence"/>
</dbReference>
<gene>
    <name evidence="2" type="ORF">BCR41DRAFT_416143</name>
</gene>
<dbReference type="InterPro" id="IPR036047">
    <property type="entry name" value="F-box-like_dom_sf"/>
</dbReference>
<feature type="region of interest" description="Disordered" evidence="1">
    <location>
        <begin position="1"/>
        <end position="70"/>
    </location>
</feature>
<dbReference type="CDD" id="cd09917">
    <property type="entry name" value="F-box_SF"/>
    <property type="match status" value="1"/>
</dbReference>
<accession>A0A1Y2GUR5</accession>
<feature type="compositionally biased region" description="Low complexity" evidence="1">
    <location>
        <begin position="20"/>
        <end position="30"/>
    </location>
</feature>
<feature type="compositionally biased region" description="Basic and acidic residues" evidence="1">
    <location>
        <begin position="53"/>
        <end position="65"/>
    </location>
</feature>
<dbReference type="GeneID" id="33571365"/>
<reference evidence="2 3" key="1">
    <citation type="submission" date="2016-07" db="EMBL/GenBank/DDBJ databases">
        <title>Pervasive Adenine N6-methylation of Active Genes in Fungi.</title>
        <authorList>
            <consortium name="DOE Joint Genome Institute"/>
            <person name="Mondo S.J."/>
            <person name="Dannebaum R.O."/>
            <person name="Kuo R.C."/>
            <person name="Labutti K."/>
            <person name="Haridas S."/>
            <person name="Kuo A."/>
            <person name="Salamov A."/>
            <person name="Ahrendt S.R."/>
            <person name="Lipzen A."/>
            <person name="Sullivan W."/>
            <person name="Andreopoulos W.B."/>
            <person name="Clum A."/>
            <person name="Lindquist E."/>
            <person name="Daum C."/>
            <person name="Ramamoorthy G.K."/>
            <person name="Gryganskyi A."/>
            <person name="Culley D."/>
            <person name="Magnuson J.K."/>
            <person name="James T.Y."/>
            <person name="O'Malley M.A."/>
            <person name="Stajich J.E."/>
            <person name="Spatafora J.W."/>
            <person name="Visel A."/>
            <person name="Grigoriev I.V."/>
        </authorList>
    </citation>
    <scope>NUCLEOTIDE SEQUENCE [LARGE SCALE GENOMIC DNA]</scope>
    <source>
        <strain evidence="2 3">NRRL 3116</strain>
    </source>
</reference>
<organism evidence="2 3">
    <name type="scientific">Lobosporangium transversale</name>
    <dbReference type="NCBI Taxonomy" id="64571"/>
    <lineage>
        <taxon>Eukaryota</taxon>
        <taxon>Fungi</taxon>
        <taxon>Fungi incertae sedis</taxon>
        <taxon>Mucoromycota</taxon>
        <taxon>Mortierellomycotina</taxon>
        <taxon>Mortierellomycetes</taxon>
        <taxon>Mortierellales</taxon>
        <taxon>Mortierellaceae</taxon>
        <taxon>Lobosporangium</taxon>
    </lineage>
</organism>
<name>A0A1Y2GUR5_9FUNG</name>
<feature type="region of interest" description="Disordered" evidence="1">
    <location>
        <begin position="206"/>
        <end position="226"/>
    </location>
</feature>
<dbReference type="RefSeq" id="XP_021883811.1">
    <property type="nucleotide sequence ID" value="XM_022029522.1"/>
</dbReference>
<evidence type="ECO:0000256" key="1">
    <source>
        <dbReference type="SAM" id="MobiDB-lite"/>
    </source>
</evidence>
<proteinExistence type="predicted"/>
<evidence type="ECO:0000313" key="3">
    <source>
        <dbReference type="Proteomes" id="UP000193648"/>
    </source>
</evidence>
<dbReference type="SUPFAM" id="SSF81383">
    <property type="entry name" value="F-box domain"/>
    <property type="match status" value="1"/>
</dbReference>
<evidence type="ECO:0008006" key="4">
    <source>
        <dbReference type="Google" id="ProtNLM"/>
    </source>
</evidence>
<dbReference type="AlphaFoldDB" id="A0A1Y2GUR5"/>
<evidence type="ECO:0000313" key="2">
    <source>
        <dbReference type="EMBL" id="ORZ24830.1"/>
    </source>
</evidence>